<reference evidence="2 3" key="1">
    <citation type="submission" date="2019-09" db="EMBL/GenBank/DDBJ databases">
        <title>Commensal-derived Metabolites Govern Vibrio cholerae Pathogenesis in Host.</title>
        <authorList>
            <person name="Yoon S.S."/>
            <person name="Yoon M.Y."/>
        </authorList>
    </citation>
    <scope>NUCLEOTIDE SEQUENCE [LARGE SCALE GENOMIC DNA]</scope>
    <source>
        <strain evidence="2 3">VIC01</strain>
    </source>
</reference>
<sequence length="49" mass="5873">MYISTDKHEFLFLDVNQVSRVLSDFFNETLDLQLYTLIILLIRLLIVQQ</sequence>
<dbReference type="Proteomes" id="UP000326091">
    <property type="component" value="Chromosome"/>
</dbReference>
<accession>A0A5P3AYC2</accession>
<protein>
    <submittedName>
        <fullName evidence="2">Uncharacterized protein</fullName>
    </submittedName>
</protein>
<keyword evidence="1" id="KW-0472">Membrane</keyword>
<name>A0A5P3AYC2_PHOVU</name>
<dbReference type="EMBL" id="CP043529">
    <property type="protein sequence ID" value="QEW37595.1"/>
    <property type="molecule type" value="Genomic_DNA"/>
</dbReference>
<feature type="transmembrane region" description="Helical" evidence="1">
    <location>
        <begin position="32"/>
        <end position="48"/>
    </location>
</feature>
<evidence type="ECO:0000313" key="2">
    <source>
        <dbReference type="EMBL" id="QEW37595.1"/>
    </source>
</evidence>
<evidence type="ECO:0000256" key="1">
    <source>
        <dbReference type="SAM" id="Phobius"/>
    </source>
</evidence>
<gene>
    <name evidence="2" type="ORF">VIC01_03188</name>
</gene>
<proteinExistence type="predicted"/>
<keyword evidence="1" id="KW-0812">Transmembrane</keyword>
<keyword evidence="1" id="KW-1133">Transmembrane helix</keyword>
<evidence type="ECO:0000313" key="3">
    <source>
        <dbReference type="Proteomes" id="UP000326091"/>
    </source>
</evidence>
<dbReference type="AlphaFoldDB" id="A0A5P3AYC2"/>
<organism evidence="2 3">
    <name type="scientific">Phocaeicola vulgatus</name>
    <name type="common">Bacteroides vulgatus</name>
    <dbReference type="NCBI Taxonomy" id="821"/>
    <lineage>
        <taxon>Bacteria</taxon>
        <taxon>Pseudomonadati</taxon>
        <taxon>Bacteroidota</taxon>
        <taxon>Bacteroidia</taxon>
        <taxon>Bacteroidales</taxon>
        <taxon>Bacteroidaceae</taxon>
        <taxon>Phocaeicola</taxon>
    </lineage>
</organism>